<dbReference type="HOGENOM" id="CLU_1677701_0_0_1"/>
<dbReference type="KEGG" id="clu:CLUG_05648"/>
<name>C4YBS0_CLAL4</name>
<evidence type="ECO:0000256" key="1">
    <source>
        <dbReference type="SAM" id="MobiDB-lite"/>
    </source>
</evidence>
<organism evidence="2 3">
    <name type="scientific">Clavispora lusitaniae (strain ATCC 42720)</name>
    <name type="common">Yeast</name>
    <name type="synonym">Candida lusitaniae</name>
    <dbReference type="NCBI Taxonomy" id="306902"/>
    <lineage>
        <taxon>Eukaryota</taxon>
        <taxon>Fungi</taxon>
        <taxon>Dikarya</taxon>
        <taxon>Ascomycota</taxon>
        <taxon>Saccharomycotina</taxon>
        <taxon>Pichiomycetes</taxon>
        <taxon>Metschnikowiaceae</taxon>
        <taxon>Clavispora</taxon>
    </lineage>
</organism>
<dbReference type="InParanoid" id="C4YBS0"/>
<evidence type="ECO:0000313" key="3">
    <source>
        <dbReference type="Proteomes" id="UP000007703"/>
    </source>
</evidence>
<feature type="compositionally biased region" description="Basic and acidic residues" evidence="1">
    <location>
        <begin position="1"/>
        <end position="18"/>
    </location>
</feature>
<gene>
    <name evidence="2" type="ORF">CLUG_05648</name>
</gene>
<sequence length="157" mass="17091">MRLEPRGQEQKSQRSKVDAKKRRGGGNGAAEKVKNTEKGSVPNRQTKVSGFRKRGENTPGPSPEGLSQNGSKEHPCALHTCLYQYSLSDKMRHAAIKARNPEKTSGLYSVIYSVKSTDSPNPSINSINLSIYLPSTDLSTSTSTDLLSTTTTSDLTY</sequence>
<dbReference type="Proteomes" id="UP000007703">
    <property type="component" value="Unassembled WGS sequence"/>
</dbReference>
<evidence type="ECO:0000313" key="2">
    <source>
        <dbReference type="EMBL" id="EEQ41520.1"/>
    </source>
</evidence>
<accession>C4YBS0</accession>
<feature type="region of interest" description="Disordered" evidence="1">
    <location>
        <begin position="1"/>
        <end position="73"/>
    </location>
</feature>
<reference evidence="2 3" key="1">
    <citation type="journal article" date="2009" name="Nature">
        <title>Evolution of pathogenicity and sexual reproduction in eight Candida genomes.</title>
        <authorList>
            <person name="Butler G."/>
            <person name="Rasmussen M.D."/>
            <person name="Lin M.F."/>
            <person name="Santos M.A."/>
            <person name="Sakthikumar S."/>
            <person name="Munro C.A."/>
            <person name="Rheinbay E."/>
            <person name="Grabherr M."/>
            <person name="Forche A."/>
            <person name="Reedy J.L."/>
            <person name="Agrafioti I."/>
            <person name="Arnaud M.B."/>
            <person name="Bates S."/>
            <person name="Brown A.J."/>
            <person name="Brunke S."/>
            <person name="Costanzo M.C."/>
            <person name="Fitzpatrick D.A."/>
            <person name="de Groot P.W."/>
            <person name="Harris D."/>
            <person name="Hoyer L.L."/>
            <person name="Hube B."/>
            <person name="Klis F.M."/>
            <person name="Kodira C."/>
            <person name="Lennard N."/>
            <person name="Logue M.E."/>
            <person name="Martin R."/>
            <person name="Neiman A.M."/>
            <person name="Nikolaou E."/>
            <person name="Quail M.A."/>
            <person name="Quinn J."/>
            <person name="Santos M.C."/>
            <person name="Schmitzberger F.F."/>
            <person name="Sherlock G."/>
            <person name="Shah P."/>
            <person name="Silverstein K.A."/>
            <person name="Skrzypek M.S."/>
            <person name="Soll D."/>
            <person name="Staggs R."/>
            <person name="Stansfield I."/>
            <person name="Stumpf M.P."/>
            <person name="Sudbery P.E."/>
            <person name="Srikantha T."/>
            <person name="Zeng Q."/>
            <person name="Berman J."/>
            <person name="Berriman M."/>
            <person name="Heitman J."/>
            <person name="Gow N.A."/>
            <person name="Lorenz M.C."/>
            <person name="Birren B.W."/>
            <person name="Kellis M."/>
            <person name="Cuomo C.A."/>
        </authorList>
    </citation>
    <scope>NUCLEOTIDE SEQUENCE [LARGE SCALE GENOMIC DNA]</scope>
    <source>
        <strain evidence="2 3">ATCC 42720</strain>
    </source>
</reference>
<dbReference type="EMBL" id="CH408083">
    <property type="protein sequence ID" value="EEQ41520.1"/>
    <property type="molecule type" value="Genomic_DNA"/>
</dbReference>
<proteinExistence type="predicted"/>
<feature type="region of interest" description="Disordered" evidence="1">
    <location>
        <begin position="138"/>
        <end position="157"/>
    </location>
</feature>
<protein>
    <submittedName>
        <fullName evidence="2">Uncharacterized protein</fullName>
    </submittedName>
</protein>
<dbReference type="VEuPathDB" id="FungiDB:CLUG_05648"/>
<dbReference type="AlphaFoldDB" id="C4YBS0"/>